<keyword evidence="1" id="KW-0732">Signal</keyword>
<proteinExistence type="predicted"/>
<gene>
    <name evidence="3" type="ORF">HPB52_004378</name>
</gene>
<evidence type="ECO:0000313" key="3">
    <source>
        <dbReference type="EMBL" id="KAH7971947.1"/>
    </source>
</evidence>
<dbReference type="EMBL" id="JABSTV010001247">
    <property type="protein sequence ID" value="KAH7971947.1"/>
    <property type="molecule type" value="Genomic_DNA"/>
</dbReference>
<sequence>MAALLLRLGAVVNMAARLRSPFVVVNMAAPPHRGVEEAVNMATPCRRIHSFRISIELWARVRILLHILVADWSDRVRLIGARIAVHGDSGAWASELKLQHPVTEDQTKRLIIRRHELEHLFTGKRNAAKQGWMKIIEDIGLHGATPEQCRKKWLNLLKKYKDLKNPPIGAGNEENELSWPFFELMDTVMSGRPIITPPRLIASALADESTENSEDANDLQPWEAKMQRCEETQKKNGVMERILTNVEKQTELMAKMFDFFMRRADEN</sequence>
<evidence type="ECO:0000259" key="2">
    <source>
        <dbReference type="Pfam" id="PF13837"/>
    </source>
</evidence>
<feature type="signal peptide" evidence="1">
    <location>
        <begin position="1"/>
        <end position="15"/>
    </location>
</feature>
<dbReference type="Proteomes" id="UP000821837">
    <property type="component" value="Chromosome 11"/>
</dbReference>
<reference evidence="3" key="2">
    <citation type="submission" date="2021-09" db="EMBL/GenBank/DDBJ databases">
        <authorList>
            <person name="Jia N."/>
            <person name="Wang J."/>
            <person name="Shi W."/>
            <person name="Du L."/>
            <person name="Sun Y."/>
            <person name="Zhan W."/>
            <person name="Jiang J."/>
            <person name="Wang Q."/>
            <person name="Zhang B."/>
            <person name="Ji P."/>
            <person name="Sakyi L.B."/>
            <person name="Cui X."/>
            <person name="Yuan T."/>
            <person name="Jiang B."/>
            <person name="Yang W."/>
            <person name="Lam T.T.-Y."/>
            <person name="Chang Q."/>
            <person name="Ding S."/>
            <person name="Wang X."/>
            <person name="Zhu J."/>
            <person name="Ruan X."/>
            <person name="Zhao L."/>
            <person name="Wei J."/>
            <person name="Que T."/>
            <person name="Du C."/>
            <person name="Cheng J."/>
            <person name="Dai P."/>
            <person name="Han X."/>
            <person name="Huang E."/>
            <person name="Gao Y."/>
            <person name="Liu J."/>
            <person name="Shao H."/>
            <person name="Ye R."/>
            <person name="Li L."/>
            <person name="Wei W."/>
            <person name="Wang X."/>
            <person name="Wang C."/>
            <person name="Huo Q."/>
            <person name="Li W."/>
            <person name="Guo W."/>
            <person name="Chen H."/>
            <person name="Chen S."/>
            <person name="Zhou L."/>
            <person name="Zhou L."/>
            <person name="Ni X."/>
            <person name="Tian J."/>
            <person name="Zhou Y."/>
            <person name="Sheng Y."/>
            <person name="Liu T."/>
            <person name="Pan Y."/>
            <person name="Xia L."/>
            <person name="Li J."/>
            <person name="Zhao F."/>
            <person name="Cao W."/>
        </authorList>
    </citation>
    <scope>NUCLEOTIDE SEQUENCE</scope>
    <source>
        <strain evidence="3">Rsan-2018</strain>
        <tissue evidence="3">Larvae</tissue>
    </source>
</reference>
<protein>
    <recommendedName>
        <fullName evidence="2">Myb/SANT-like DNA-binding domain-containing protein</fullName>
    </recommendedName>
</protein>
<evidence type="ECO:0000313" key="4">
    <source>
        <dbReference type="Proteomes" id="UP000821837"/>
    </source>
</evidence>
<accession>A0A9D4Q923</accession>
<dbReference type="VEuPathDB" id="VectorBase:RSAN_044592"/>
<keyword evidence="4" id="KW-1185">Reference proteome</keyword>
<dbReference type="InterPro" id="IPR044822">
    <property type="entry name" value="Myb_DNA-bind_4"/>
</dbReference>
<dbReference type="AlphaFoldDB" id="A0A9D4Q923"/>
<feature type="chain" id="PRO_5039000953" description="Myb/SANT-like DNA-binding domain-containing protein" evidence="1">
    <location>
        <begin position="16"/>
        <end position="267"/>
    </location>
</feature>
<dbReference type="Pfam" id="PF13837">
    <property type="entry name" value="Myb_DNA-bind_4"/>
    <property type="match status" value="1"/>
</dbReference>
<name>A0A9D4Q923_RHISA</name>
<comment type="caution">
    <text evidence="3">The sequence shown here is derived from an EMBL/GenBank/DDBJ whole genome shotgun (WGS) entry which is preliminary data.</text>
</comment>
<dbReference type="Gene3D" id="1.10.10.60">
    <property type="entry name" value="Homeodomain-like"/>
    <property type="match status" value="1"/>
</dbReference>
<feature type="domain" description="Myb/SANT-like DNA-binding" evidence="2">
    <location>
        <begin position="102"/>
        <end position="187"/>
    </location>
</feature>
<evidence type="ECO:0000256" key="1">
    <source>
        <dbReference type="SAM" id="SignalP"/>
    </source>
</evidence>
<organism evidence="3 4">
    <name type="scientific">Rhipicephalus sanguineus</name>
    <name type="common">Brown dog tick</name>
    <name type="synonym">Ixodes sanguineus</name>
    <dbReference type="NCBI Taxonomy" id="34632"/>
    <lineage>
        <taxon>Eukaryota</taxon>
        <taxon>Metazoa</taxon>
        <taxon>Ecdysozoa</taxon>
        <taxon>Arthropoda</taxon>
        <taxon>Chelicerata</taxon>
        <taxon>Arachnida</taxon>
        <taxon>Acari</taxon>
        <taxon>Parasitiformes</taxon>
        <taxon>Ixodida</taxon>
        <taxon>Ixodoidea</taxon>
        <taxon>Ixodidae</taxon>
        <taxon>Rhipicephalinae</taxon>
        <taxon>Rhipicephalus</taxon>
        <taxon>Rhipicephalus</taxon>
    </lineage>
</organism>
<reference evidence="3" key="1">
    <citation type="journal article" date="2020" name="Cell">
        <title>Large-Scale Comparative Analyses of Tick Genomes Elucidate Their Genetic Diversity and Vector Capacities.</title>
        <authorList>
            <consortium name="Tick Genome and Microbiome Consortium (TIGMIC)"/>
            <person name="Jia N."/>
            <person name="Wang J."/>
            <person name="Shi W."/>
            <person name="Du L."/>
            <person name="Sun Y."/>
            <person name="Zhan W."/>
            <person name="Jiang J.F."/>
            <person name="Wang Q."/>
            <person name="Zhang B."/>
            <person name="Ji P."/>
            <person name="Bell-Sakyi L."/>
            <person name="Cui X.M."/>
            <person name="Yuan T.T."/>
            <person name="Jiang B.G."/>
            <person name="Yang W.F."/>
            <person name="Lam T.T."/>
            <person name="Chang Q.C."/>
            <person name="Ding S.J."/>
            <person name="Wang X.J."/>
            <person name="Zhu J.G."/>
            <person name="Ruan X.D."/>
            <person name="Zhao L."/>
            <person name="Wei J.T."/>
            <person name="Ye R.Z."/>
            <person name="Que T.C."/>
            <person name="Du C.H."/>
            <person name="Zhou Y.H."/>
            <person name="Cheng J.X."/>
            <person name="Dai P.F."/>
            <person name="Guo W.B."/>
            <person name="Han X.H."/>
            <person name="Huang E.J."/>
            <person name="Li L.F."/>
            <person name="Wei W."/>
            <person name="Gao Y.C."/>
            <person name="Liu J.Z."/>
            <person name="Shao H.Z."/>
            <person name="Wang X."/>
            <person name="Wang C.C."/>
            <person name="Yang T.C."/>
            <person name="Huo Q.B."/>
            <person name="Li W."/>
            <person name="Chen H.Y."/>
            <person name="Chen S.E."/>
            <person name="Zhou L.G."/>
            <person name="Ni X.B."/>
            <person name="Tian J.H."/>
            <person name="Sheng Y."/>
            <person name="Liu T."/>
            <person name="Pan Y.S."/>
            <person name="Xia L.Y."/>
            <person name="Li J."/>
            <person name="Zhao F."/>
            <person name="Cao W.C."/>
        </authorList>
    </citation>
    <scope>NUCLEOTIDE SEQUENCE</scope>
    <source>
        <strain evidence="3">Rsan-2018</strain>
    </source>
</reference>